<evidence type="ECO:0000313" key="8">
    <source>
        <dbReference type="Proteomes" id="UP000237347"/>
    </source>
</evidence>
<feature type="compositionally biased region" description="Basic and acidic residues" evidence="6">
    <location>
        <begin position="860"/>
        <end position="875"/>
    </location>
</feature>
<feature type="coiled-coil region" evidence="5">
    <location>
        <begin position="533"/>
        <end position="603"/>
    </location>
</feature>
<evidence type="ECO:0000256" key="5">
    <source>
        <dbReference type="SAM" id="Coils"/>
    </source>
</evidence>
<accession>A0AAW0KND1</accession>
<proteinExistence type="inferred from homology"/>
<comment type="caution">
    <text evidence="7">The sequence shown here is derived from an EMBL/GenBank/DDBJ whole genome shotgun (WGS) entry which is preliminary data.</text>
</comment>
<feature type="coiled-coil region" evidence="5">
    <location>
        <begin position="145"/>
        <end position="306"/>
    </location>
</feature>
<name>A0AAW0KND1_QUESU</name>
<feature type="compositionally biased region" description="Polar residues" evidence="6">
    <location>
        <begin position="934"/>
        <end position="945"/>
    </location>
</feature>
<dbReference type="Proteomes" id="UP000237347">
    <property type="component" value="Unassembled WGS sequence"/>
</dbReference>
<feature type="region of interest" description="Disordered" evidence="6">
    <location>
        <begin position="931"/>
        <end position="961"/>
    </location>
</feature>
<dbReference type="AlphaFoldDB" id="A0AAW0KND1"/>
<feature type="coiled-coil region" evidence="5">
    <location>
        <begin position="421"/>
        <end position="504"/>
    </location>
</feature>
<comment type="similarity">
    <text evidence="4">Belongs to the CRWN family.</text>
</comment>
<protein>
    <submittedName>
        <fullName evidence="7">Protein crowded nuclei 4</fullName>
    </submittedName>
</protein>
<keyword evidence="2" id="KW-0539">Nucleus</keyword>
<evidence type="ECO:0000256" key="3">
    <source>
        <dbReference type="ARBA" id="ARBA00024186"/>
    </source>
</evidence>
<gene>
    <name evidence="7" type="primary">CRWN4</name>
    <name evidence="7" type="ORF">CFP56_016881</name>
</gene>
<dbReference type="PANTHER" id="PTHR31908">
    <property type="entry name" value="PROTEIN CROWDED NUCLEI 4"/>
    <property type="match status" value="1"/>
</dbReference>
<organism evidence="7 8">
    <name type="scientific">Quercus suber</name>
    <name type="common">Cork oak</name>
    <dbReference type="NCBI Taxonomy" id="58331"/>
    <lineage>
        <taxon>Eukaryota</taxon>
        <taxon>Viridiplantae</taxon>
        <taxon>Streptophyta</taxon>
        <taxon>Embryophyta</taxon>
        <taxon>Tracheophyta</taxon>
        <taxon>Spermatophyta</taxon>
        <taxon>Magnoliopsida</taxon>
        <taxon>eudicotyledons</taxon>
        <taxon>Gunneridae</taxon>
        <taxon>Pentapetalae</taxon>
        <taxon>rosids</taxon>
        <taxon>fabids</taxon>
        <taxon>Fagales</taxon>
        <taxon>Fagaceae</taxon>
        <taxon>Quercus</taxon>
    </lineage>
</organism>
<evidence type="ECO:0000256" key="6">
    <source>
        <dbReference type="SAM" id="MobiDB-lite"/>
    </source>
</evidence>
<comment type="subcellular location">
    <subcellularLocation>
        <location evidence="3">Nucleus lamina</location>
    </subcellularLocation>
</comment>
<dbReference type="GO" id="GO:0006997">
    <property type="term" value="P:nucleus organization"/>
    <property type="evidence" value="ECO:0007669"/>
    <property type="project" value="InterPro"/>
</dbReference>
<keyword evidence="8" id="KW-1185">Reference proteome</keyword>
<evidence type="ECO:0000256" key="1">
    <source>
        <dbReference type="ARBA" id="ARBA00023054"/>
    </source>
</evidence>
<dbReference type="EMBL" id="PKMF04000265">
    <property type="protein sequence ID" value="KAK7840282.1"/>
    <property type="molecule type" value="Genomic_DNA"/>
</dbReference>
<sequence length="1124" mass="130487">MASPQSERLAIATPTTLSFTTTSTKALSITPGSRVLKTPLTDEAIWKRLKEAGFDEESIKRRDKAALIAYIAKLEAEIFDHQHHMGLLLLERKELTSKYEQIKASEETTEIMHKRDQAMHLSALAEARKREEMLKKAIVVKDECIASLEKALHEMRAESAEIKVSAKSKLAEGRIMVEDAQKKFTEAEAKLHSAESLQAEATRYHRAAERKLQEVEAREDELRRRLISFKSDCEEKEKDIILERQSLSERQKALQLEHERLLEAQALLNQREDFIFSRSQELNRVEKEIEDSKATIEKKLRDLSDERLSMDLNKASLSKREEDVIKREALLNKERQDLLVLQEKLASKESVQIQKVVANHETALRTTKSEFDAELEMRRKSVEDEIETKRRAWELEEMDLRQRENLISEREHDLEVQTRTLADREKEVAETLNLLDEKEKRLKATEKEYELNKAQLQEEKEEISKMKVELQRSLVSLDDKKKLVDQAKEKLEAMKTETSELSVLEMNLKEEIDMVRAQKLEVIADSEKLKVEKAKFEAEWELIDEKREELRNEAERVAQERVAFSKFIKEERDSLKLEKEAMREQYKQDVEALSHEREDFMNKMVHDRTEWFSKMQQERADFLLEIEMQKRELENCFAKRREELESDLIERAKAFEQEKKYELQHISSLKEKTDKELEQVALEMKRLNAERLEINLEREQRNREWAELNNCIEDLKVQREKLKKQRELLHADREEILAQIEDLKKLQDLKFASDSIAEMQKFDSELGQRKVSAKRILKQKRFIPNAEDSQKVVDITDANRLNSPSMHNLDSASPHSSARFSWIKRCTELIFKHSPDKTPMKYEERSLLSDPENASNGQKDLGEEKSNRIFRERQQGKYAVGEPKVIVEVPHVGDIAKATHDNVSENKEYASEKCAPSISEQQLQAGRKRRVKHSISNDSVNLQSEQRQNRKKRRQQEDATATQCAITESVISTQKNVAEDQHVLFSSSKLQEGAEEASVLVIDKIIQISEVTHEKTGTDNFTNEDKLDYLLNPVAELQQGKGLNGHANSSPVQNDALSCGPKAPEKLLVHNDGQVSEHYQVTAVPSNLVCLDVFSLGLSDKIYLNRVNRKLKRMVLPNHNEKVD</sequence>
<feature type="region of interest" description="Disordered" evidence="6">
    <location>
        <begin position="841"/>
        <end position="875"/>
    </location>
</feature>
<dbReference type="InterPro" id="IPR040418">
    <property type="entry name" value="CRWN"/>
</dbReference>
<keyword evidence="1 5" id="KW-0175">Coiled coil</keyword>
<dbReference type="GO" id="GO:0005652">
    <property type="term" value="C:nuclear lamina"/>
    <property type="evidence" value="ECO:0007669"/>
    <property type="project" value="UniProtKB-SubCell"/>
</dbReference>
<dbReference type="PANTHER" id="PTHR31908:SF2">
    <property type="entry name" value="PROTEIN CROWDED NUCLEI 4"/>
    <property type="match status" value="1"/>
</dbReference>
<feature type="coiled-coil region" evidence="5">
    <location>
        <begin position="670"/>
        <end position="746"/>
    </location>
</feature>
<evidence type="ECO:0000256" key="2">
    <source>
        <dbReference type="ARBA" id="ARBA00023242"/>
    </source>
</evidence>
<evidence type="ECO:0000313" key="7">
    <source>
        <dbReference type="EMBL" id="KAK7840282.1"/>
    </source>
</evidence>
<evidence type="ECO:0000256" key="4">
    <source>
        <dbReference type="ARBA" id="ARBA00024208"/>
    </source>
</evidence>
<reference evidence="7 8" key="1">
    <citation type="journal article" date="2018" name="Sci. Data">
        <title>The draft genome sequence of cork oak.</title>
        <authorList>
            <person name="Ramos A.M."/>
            <person name="Usie A."/>
            <person name="Barbosa P."/>
            <person name="Barros P.M."/>
            <person name="Capote T."/>
            <person name="Chaves I."/>
            <person name="Simoes F."/>
            <person name="Abreu I."/>
            <person name="Carrasquinho I."/>
            <person name="Faro C."/>
            <person name="Guimaraes J.B."/>
            <person name="Mendonca D."/>
            <person name="Nobrega F."/>
            <person name="Rodrigues L."/>
            <person name="Saibo N.J.M."/>
            <person name="Varela M.C."/>
            <person name="Egas C."/>
            <person name="Matos J."/>
            <person name="Miguel C.M."/>
            <person name="Oliveira M.M."/>
            <person name="Ricardo C.P."/>
            <person name="Goncalves S."/>
        </authorList>
    </citation>
    <scope>NUCLEOTIDE SEQUENCE [LARGE SCALE GENOMIC DNA]</scope>
    <source>
        <strain evidence="8">cv. HL8</strain>
    </source>
</reference>